<feature type="compositionally biased region" description="Basic and acidic residues" evidence="1">
    <location>
        <begin position="38"/>
        <end position="56"/>
    </location>
</feature>
<dbReference type="Proteomes" id="UP000001805">
    <property type="component" value="Chromosome 1, Linkage Group I"/>
</dbReference>
<dbReference type="HOGENOM" id="CLU_2223971_0_0_1"/>
<keyword evidence="3" id="KW-1185">Reference proteome</keyword>
<dbReference type="RefSeq" id="XP_001728549.2">
    <property type="nucleotide sequence ID" value="XM_001728497.2"/>
</dbReference>
<dbReference type="OrthoDB" id="5048340at2759"/>
<accession>A7UVY6</accession>
<dbReference type="KEGG" id="ncr:NCU10570"/>
<dbReference type="GeneID" id="5847956"/>
<dbReference type="InParanoid" id="A7UVY6"/>
<evidence type="ECO:0000256" key="1">
    <source>
        <dbReference type="SAM" id="MobiDB-lite"/>
    </source>
</evidence>
<organism evidence="2 3">
    <name type="scientific">Neurospora crassa (strain ATCC 24698 / 74-OR23-1A / CBS 708.71 / DSM 1257 / FGSC 987)</name>
    <dbReference type="NCBI Taxonomy" id="367110"/>
    <lineage>
        <taxon>Eukaryota</taxon>
        <taxon>Fungi</taxon>
        <taxon>Dikarya</taxon>
        <taxon>Ascomycota</taxon>
        <taxon>Pezizomycotina</taxon>
        <taxon>Sordariomycetes</taxon>
        <taxon>Sordariomycetidae</taxon>
        <taxon>Sordariales</taxon>
        <taxon>Sordariaceae</taxon>
        <taxon>Neurospora</taxon>
    </lineage>
</organism>
<feature type="region of interest" description="Disordered" evidence="1">
    <location>
        <begin position="1"/>
        <end position="118"/>
    </location>
</feature>
<gene>
    <name evidence="2" type="ORF">NCU10570</name>
</gene>
<dbReference type="EMBL" id="CM002236">
    <property type="protein sequence ID" value="EDO65458.2"/>
    <property type="molecule type" value="Genomic_DNA"/>
</dbReference>
<proteinExistence type="predicted"/>
<name>A7UVY6_NEUCR</name>
<dbReference type="AlphaFoldDB" id="A7UVY6"/>
<evidence type="ECO:0000313" key="2">
    <source>
        <dbReference type="EMBL" id="EDO65458.2"/>
    </source>
</evidence>
<reference evidence="2 3" key="1">
    <citation type="journal article" date="2003" name="Nature">
        <title>The genome sequence of the filamentous fungus Neurospora crassa.</title>
        <authorList>
            <person name="Galagan J.E."/>
            <person name="Calvo S.E."/>
            <person name="Borkovich K.A."/>
            <person name="Selker E.U."/>
            <person name="Read N.D."/>
            <person name="Jaffe D."/>
            <person name="FitzHugh W."/>
            <person name="Ma L.J."/>
            <person name="Smirnov S."/>
            <person name="Purcell S."/>
            <person name="Rehman B."/>
            <person name="Elkins T."/>
            <person name="Engels R."/>
            <person name="Wang S."/>
            <person name="Nielsen C.B."/>
            <person name="Butler J."/>
            <person name="Endrizzi M."/>
            <person name="Qui D."/>
            <person name="Ianakiev P."/>
            <person name="Bell-Pedersen D."/>
            <person name="Nelson M.A."/>
            <person name="Werner-Washburne M."/>
            <person name="Selitrennikoff C.P."/>
            <person name="Kinsey J.A."/>
            <person name="Braun E.L."/>
            <person name="Zelter A."/>
            <person name="Schulte U."/>
            <person name="Kothe G.O."/>
            <person name="Jedd G."/>
            <person name="Mewes W."/>
            <person name="Staben C."/>
            <person name="Marcotte E."/>
            <person name="Greenberg D."/>
            <person name="Roy A."/>
            <person name="Foley K."/>
            <person name="Naylor J."/>
            <person name="Stange-Thomann N."/>
            <person name="Barrett R."/>
            <person name="Gnerre S."/>
            <person name="Kamal M."/>
            <person name="Kamvysselis M."/>
            <person name="Mauceli E."/>
            <person name="Bielke C."/>
            <person name="Rudd S."/>
            <person name="Frishman D."/>
            <person name="Krystofova S."/>
            <person name="Rasmussen C."/>
            <person name="Metzenberg R.L."/>
            <person name="Perkins D.D."/>
            <person name="Kroken S."/>
            <person name="Cogoni C."/>
            <person name="Macino G."/>
            <person name="Catcheside D."/>
            <person name="Li W."/>
            <person name="Pratt R.J."/>
            <person name="Osmani S.A."/>
            <person name="DeSouza C.P."/>
            <person name="Glass L."/>
            <person name="Orbach M.J."/>
            <person name="Berglund J.A."/>
            <person name="Voelker R."/>
            <person name="Yarden O."/>
            <person name="Plamann M."/>
            <person name="Seiler S."/>
            <person name="Dunlap J."/>
            <person name="Radford A."/>
            <person name="Aramayo R."/>
            <person name="Natvig D.O."/>
            <person name="Alex L.A."/>
            <person name="Mannhaupt G."/>
            <person name="Ebbole D.J."/>
            <person name="Freitag M."/>
            <person name="Paulsen I."/>
            <person name="Sachs M.S."/>
            <person name="Lander E.S."/>
            <person name="Nusbaum C."/>
            <person name="Birren B."/>
        </authorList>
    </citation>
    <scope>NUCLEOTIDE SEQUENCE [LARGE SCALE GENOMIC DNA]</scope>
    <source>
        <strain evidence="3">ATCC 24698 / 74-OR23-1A / CBS 708.71 / DSM 1257 / FGSC 987</strain>
    </source>
</reference>
<protein>
    <submittedName>
        <fullName evidence="2">Uncharacterized protein</fullName>
    </submittedName>
</protein>
<evidence type="ECO:0000313" key="3">
    <source>
        <dbReference type="Proteomes" id="UP000001805"/>
    </source>
</evidence>
<sequence length="260" mass="29491">MFRGGLTKPDQGAEGSRKPRQSPQAQRAYNQMRDVEEEFKRPGHFREALQQRERGRQNGISYSPYLEIPSSHIRRHRSRTGSIGSTGPASTQGSDGGVEDSGRKRRGHRTKPLEEPQRLRTAFIRTYVGACRECRTRKVKCTHFDDTELEANYQASKHNSVTNDLIWECKRGAVDPWAVAPTDSESFPCHARFPNHNSFLEHYRTQHEPFVNEKIGKASETDCWALHRLSDPTLPDLTLMYPTLTDPTLTVSTATAMPAL</sequence>
<dbReference type="VEuPathDB" id="FungiDB:NCU10570"/>